<organism evidence="1 2">
    <name type="scientific">Actinocorallia herbida</name>
    <dbReference type="NCBI Taxonomy" id="58109"/>
    <lineage>
        <taxon>Bacteria</taxon>
        <taxon>Bacillati</taxon>
        <taxon>Actinomycetota</taxon>
        <taxon>Actinomycetes</taxon>
        <taxon>Streptosporangiales</taxon>
        <taxon>Thermomonosporaceae</taxon>
        <taxon>Actinocorallia</taxon>
    </lineage>
</organism>
<evidence type="ECO:0000313" key="1">
    <source>
        <dbReference type="EMBL" id="ROO86290.1"/>
    </source>
</evidence>
<name>A0A3N1CYC9_9ACTN</name>
<dbReference type="Proteomes" id="UP000272400">
    <property type="component" value="Unassembled WGS sequence"/>
</dbReference>
<dbReference type="AlphaFoldDB" id="A0A3N1CYC9"/>
<gene>
    <name evidence="1" type="ORF">EDD29_3853</name>
</gene>
<sequence>MVAAAVGLASGAGLLWWMIGGGEPDDPPVREVRLPCNLATAAQLDEVLPGALVVGTSRYGDPGSAPWLLARCGLARERTAFYELELELRRYARQTTTGRHAVSRTAPEKALAAYESAVDDTDCPPEPVPDIGDRATGCAGERAGEPFYRVTAVRGDVLLTATLRTGDADRGPIHRLAATLLEAAR</sequence>
<reference evidence="1 2" key="1">
    <citation type="submission" date="2018-11" db="EMBL/GenBank/DDBJ databases">
        <title>Sequencing the genomes of 1000 actinobacteria strains.</title>
        <authorList>
            <person name="Klenk H.-P."/>
        </authorList>
    </citation>
    <scope>NUCLEOTIDE SEQUENCE [LARGE SCALE GENOMIC DNA]</scope>
    <source>
        <strain evidence="1 2">DSM 44254</strain>
    </source>
</reference>
<comment type="caution">
    <text evidence="1">The sequence shown here is derived from an EMBL/GenBank/DDBJ whole genome shotgun (WGS) entry which is preliminary data.</text>
</comment>
<protein>
    <recommendedName>
        <fullName evidence="3">PknH-like protein</fullName>
    </recommendedName>
</protein>
<evidence type="ECO:0008006" key="3">
    <source>
        <dbReference type="Google" id="ProtNLM"/>
    </source>
</evidence>
<evidence type="ECO:0000313" key="2">
    <source>
        <dbReference type="Proteomes" id="UP000272400"/>
    </source>
</evidence>
<keyword evidence="2" id="KW-1185">Reference proteome</keyword>
<accession>A0A3N1CYC9</accession>
<dbReference type="EMBL" id="RJKE01000001">
    <property type="protein sequence ID" value="ROO86290.1"/>
    <property type="molecule type" value="Genomic_DNA"/>
</dbReference>
<proteinExistence type="predicted"/>